<gene>
    <name evidence="2" type="ORF">J5Y06_18755</name>
</gene>
<keyword evidence="3" id="KW-1185">Reference proteome</keyword>
<accession>A0A8J7R6A2</accession>
<evidence type="ECO:0000313" key="2">
    <source>
        <dbReference type="EMBL" id="MBP0440695.1"/>
    </source>
</evidence>
<comment type="caution">
    <text evidence="2">The sequence shown here is derived from an EMBL/GenBank/DDBJ whole genome shotgun (WGS) entry which is preliminary data.</text>
</comment>
<organism evidence="2 3">
    <name type="scientific">Tianweitania sediminis</name>
    <dbReference type="NCBI Taxonomy" id="1502156"/>
    <lineage>
        <taxon>Bacteria</taxon>
        <taxon>Pseudomonadati</taxon>
        <taxon>Pseudomonadota</taxon>
        <taxon>Alphaproteobacteria</taxon>
        <taxon>Hyphomicrobiales</taxon>
        <taxon>Phyllobacteriaceae</taxon>
        <taxon>Tianweitania</taxon>
    </lineage>
</organism>
<name>A0A8J7R6A2_9HYPH</name>
<dbReference type="InterPro" id="IPR025484">
    <property type="entry name" value="DUF4376"/>
</dbReference>
<evidence type="ECO:0000259" key="1">
    <source>
        <dbReference type="Pfam" id="PF14301"/>
    </source>
</evidence>
<feature type="domain" description="DUF4376" evidence="1">
    <location>
        <begin position="33"/>
        <end position="139"/>
    </location>
</feature>
<reference evidence="2" key="1">
    <citation type="submission" date="2021-03" db="EMBL/GenBank/DDBJ databases">
        <title>Genome sequencing and assembly of Tianweitania sediminis.</title>
        <authorList>
            <person name="Chhetri G."/>
        </authorList>
    </citation>
    <scope>NUCLEOTIDE SEQUENCE</scope>
    <source>
        <strain evidence="2">Z8</strain>
    </source>
</reference>
<dbReference type="RefSeq" id="WP_209336712.1">
    <property type="nucleotide sequence ID" value="NZ_JAGIYY010000008.1"/>
</dbReference>
<sequence length="157" mass="16983">MQRTVFDFATGATSVVAMTPSELAEFESSRAARPPTITDVDLERDRRISAGFTFNGKLFQARPEDQKRISGAGTLALGAMMNGALAGDLRWHGGSADFCWIAADNSTVTMDAQTVFAFGQAAANWESDHVFAARALKDADPIPADYTDDAYWPQQQA</sequence>
<dbReference type="Proteomes" id="UP000666240">
    <property type="component" value="Unassembled WGS sequence"/>
</dbReference>
<evidence type="ECO:0000313" key="3">
    <source>
        <dbReference type="Proteomes" id="UP000666240"/>
    </source>
</evidence>
<dbReference type="EMBL" id="JAGIYY010000008">
    <property type="protein sequence ID" value="MBP0440695.1"/>
    <property type="molecule type" value="Genomic_DNA"/>
</dbReference>
<protein>
    <submittedName>
        <fullName evidence="2">DUF4376 domain-containing protein</fullName>
    </submittedName>
</protein>
<proteinExistence type="predicted"/>
<dbReference type="Pfam" id="PF14301">
    <property type="entry name" value="DUF4376"/>
    <property type="match status" value="1"/>
</dbReference>
<dbReference type="AlphaFoldDB" id="A0A8J7R6A2"/>